<dbReference type="FunCoup" id="G0MT64">
    <property type="interactions" value="3"/>
</dbReference>
<keyword evidence="4" id="KW-1185">Reference proteome</keyword>
<dbReference type="Proteomes" id="UP000008068">
    <property type="component" value="Unassembled WGS sequence"/>
</dbReference>
<dbReference type="eggNOG" id="ENOG502TJBX">
    <property type="taxonomic scope" value="Eukaryota"/>
</dbReference>
<dbReference type="Pfam" id="PF01579">
    <property type="entry name" value="DUF19"/>
    <property type="match status" value="1"/>
</dbReference>
<evidence type="ECO:0000259" key="2">
    <source>
        <dbReference type="Pfam" id="PF01579"/>
    </source>
</evidence>
<dbReference type="HOGENOM" id="CLU_058511_1_0_1"/>
<feature type="signal peptide" evidence="1">
    <location>
        <begin position="1"/>
        <end position="20"/>
    </location>
</feature>
<reference evidence="4" key="1">
    <citation type="submission" date="2011-07" db="EMBL/GenBank/DDBJ databases">
        <authorList>
            <consortium name="Caenorhabditis brenneri Sequencing and Analysis Consortium"/>
            <person name="Wilson R.K."/>
        </authorList>
    </citation>
    <scope>NUCLEOTIDE SEQUENCE [LARGE SCALE GENOMIC DNA]</scope>
    <source>
        <strain evidence="4">PB2801</strain>
    </source>
</reference>
<dbReference type="InParanoid" id="G0MT64"/>
<evidence type="ECO:0000313" key="4">
    <source>
        <dbReference type="Proteomes" id="UP000008068"/>
    </source>
</evidence>
<dbReference type="EMBL" id="GL379811">
    <property type="protein sequence ID" value="EGT43608.1"/>
    <property type="molecule type" value="Genomic_DNA"/>
</dbReference>
<keyword evidence="1" id="KW-0732">Signal</keyword>
<evidence type="ECO:0000256" key="1">
    <source>
        <dbReference type="SAM" id="SignalP"/>
    </source>
</evidence>
<accession>G0MT64</accession>
<feature type="chain" id="PRO_5003403833" description="T20D4.11-like domain-containing protein" evidence="1">
    <location>
        <begin position="21"/>
        <end position="315"/>
    </location>
</feature>
<dbReference type="AlphaFoldDB" id="G0MT64"/>
<proteinExistence type="predicted"/>
<dbReference type="PANTHER" id="PTHR31897">
    <property type="entry name" value="PROTEIN CBG17011-RELATED"/>
    <property type="match status" value="1"/>
</dbReference>
<dbReference type="InterPro" id="IPR002542">
    <property type="entry name" value="T20D4.11-like_dom"/>
</dbReference>
<evidence type="ECO:0000313" key="3">
    <source>
        <dbReference type="EMBL" id="EGT43608.1"/>
    </source>
</evidence>
<dbReference type="PANTHER" id="PTHR31897:SF6">
    <property type="entry name" value="DUF19 DOMAIN-CONTAINING PROTEIN"/>
    <property type="match status" value="1"/>
</dbReference>
<organism evidence="4">
    <name type="scientific">Caenorhabditis brenneri</name>
    <name type="common">Nematode worm</name>
    <dbReference type="NCBI Taxonomy" id="135651"/>
    <lineage>
        <taxon>Eukaryota</taxon>
        <taxon>Metazoa</taxon>
        <taxon>Ecdysozoa</taxon>
        <taxon>Nematoda</taxon>
        <taxon>Chromadorea</taxon>
        <taxon>Rhabditida</taxon>
        <taxon>Rhabditina</taxon>
        <taxon>Rhabditomorpha</taxon>
        <taxon>Rhabditoidea</taxon>
        <taxon>Rhabditidae</taxon>
        <taxon>Peloderinae</taxon>
        <taxon>Caenorhabditis</taxon>
    </lineage>
</organism>
<dbReference type="OrthoDB" id="10533084at2759"/>
<name>G0MT64_CAEBE</name>
<feature type="domain" description="T20D4.11-like" evidence="2">
    <location>
        <begin position="106"/>
        <end position="250"/>
    </location>
</feature>
<gene>
    <name evidence="3" type="ORF">CAEBREN_31780</name>
</gene>
<protein>
    <recommendedName>
        <fullName evidence="2">T20D4.11-like domain-containing protein</fullName>
    </recommendedName>
</protein>
<sequence length="315" mass="35919">MNLPLFLLLIFSFFFSLSTSSNNSTNSDVTRCLKEFYTSAFNGDCNCTKGLDIFSLNSTDVFKTGKSCFLEVAKEECFSKQYDFLSKNYDQFLEVMTTKPLNDSNCTSTYYKYNAQKCLPMKTDIAQKVLQTPKNAKVNDPAWLKLINSCDRAKACLDENCYFDEKEKIKLNEYCEIIELGNTEFSMCQKKILKEYPDLSKYNCLKGFDFLNNTMVSEIEKYTGKAECTKEIMEDYCGEIAVENFDKHARITLNNIAMILMASHGLLSTSCTLFVIKPYREFVKNIIKGNRSFNPQDMWATQMQSGSVAVGSVSV</sequence>